<dbReference type="GO" id="GO:0007131">
    <property type="term" value="P:reciprocal meiotic recombination"/>
    <property type="evidence" value="ECO:0007669"/>
    <property type="project" value="InterPro"/>
</dbReference>
<organism evidence="1 2">
    <name type="scientific">Rhizopus microsporus</name>
    <dbReference type="NCBI Taxonomy" id="58291"/>
    <lineage>
        <taxon>Eukaryota</taxon>
        <taxon>Fungi</taxon>
        <taxon>Fungi incertae sedis</taxon>
        <taxon>Mucoromycota</taxon>
        <taxon>Mucoromycotina</taxon>
        <taxon>Mucoromycetes</taxon>
        <taxon>Mucorales</taxon>
        <taxon>Mucorineae</taxon>
        <taxon>Rhizopodaceae</taxon>
        <taxon>Rhizopus</taxon>
    </lineage>
</organism>
<dbReference type="GO" id="GO:0000795">
    <property type="term" value="C:synaptonemal complex"/>
    <property type="evidence" value="ECO:0007669"/>
    <property type="project" value="InterPro"/>
</dbReference>
<protein>
    <submittedName>
        <fullName evidence="1">Uncharacterized protein</fullName>
    </submittedName>
</protein>
<dbReference type="EMBL" id="KV921268">
    <property type="protein sequence ID" value="ORE22338.1"/>
    <property type="molecule type" value="Genomic_DNA"/>
</dbReference>
<dbReference type="OMA" id="FWTYQVS"/>
<dbReference type="GO" id="GO:0061630">
    <property type="term" value="F:ubiquitin protein ligase activity"/>
    <property type="evidence" value="ECO:0007669"/>
    <property type="project" value="InterPro"/>
</dbReference>
<sequence>MHIDIFCLDCSHKKFTEALVCPACNTSLTESGDIILTQLNPSEQYKSSVLAGLKPEVILDISGRAIAFYEYQVSQELCFQSMLQSNMEDKYNSLREQYNMMNRDFNSILKGKNNDWSIIHGDRIFLFIIVVEREKQTSYEIL</sequence>
<dbReference type="PANTHER" id="PTHR14305:SF0">
    <property type="entry name" value="E3 UBIQUITIN-PROTEIN LIGASE CCNB1IP1"/>
    <property type="match status" value="1"/>
</dbReference>
<dbReference type="VEuPathDB" id="FungiDB:BCV72DRAFT_297793"/>
<reference evidence="1 2" key="1">
    <citation type="journal article" date="2016" name="Proc. Natl. Acad. Sci. U.S.A.">
        <title>Lipid metabolic changes in an early divergent fungus govern the establishment of a mutualistic symbiosis with endobacteria.</title>
        <authorList>
            <person name="Lastovetsky O.A."/>
            <person name="Gaspar M.L."/>
            <person name="Mondo S.J."/>
            <person name="LaButti K.M."/>
            <person name="Sandor L."/>
            <person name="Grigoriev I.V."/>
            <person name="Henry S.A."/>
            <person name="Pawlowska T.E."/>
        </authorList>
    </citation>
    <scope>NUCLEOTIDE SEQUENCE [LARGE SCALE GENOMIC DNA]</scope>
    <source>
        <strain evidence="1 2">ATCC 11559</strain>
    </source>
</reference>
<dbReference type="PANTHER" id="PTHR14305">
    <property type="entry name" value="E3 UBIQUITIN-PROTEIN LIGASE CCNB1IP1"/>
    <property type="match status" value="1"/>
</dbReference>
<evidence type="ECO:0000313" key="2">
    <source>
        <dbReference type="Proteomes" id="UP000242381"/>
    </source>
</evidence>
<evidence type="ECO:0000313" key="1">
    <source>
        <dbReference type="EMBL" id="ORE22338.1"/>
    </source>
</evidence>
<dbReference type="InterPro" id="IPR042448">
    <property type="entry name" value="CCNB1IP1"/>
</dbReference>
<accession>A0A1X0SE07</accession>
<gene>
    <name evidence="1" type="ORF">BCV71DRAFT_172153</name>
</gene>
<dbReference type="AlphaFoldDB" id="A0A1X0SE07"/>
<dbReference type="Proteomes" id="UP000242381">
    <property type="component" value="Unassembled WGS sequence"/>
</dbReference>
<proteinExistence type="predicted"/>
<name>A0A1X0SE07_RHIZD</name>